<evidence type="ECO:0000313" key="1">
    <source>
        <dbReference type="EMBL" id="MBJ8438747.1"/>
    </source>
</evidence>
<evidence type="ECO:0000313" key="2">
    <source>
        <dbReference type="Proteomes" id="UP000808699"/>
    </source>
</evidence>
<gene>
    <name evidence="1" type="ORF">I6M64_15680</name>
</gene>
<evidence type="ECO:0008006" key="3">
    <source>
        <dbReference type="Google" id="ProtNLM"/>
    </source>
</evidence>
<keyword evidence="2" id="KW-1185">Reference proteome</keyword>
<reference evidence="1 2" key="1">
    <citation type="submission" date="2020-11" db="EMBL/GenBank/DDBJ databases">
        <title>Enhanced detection system for hospital associated transmission using whole genome sequencing surveillance.</title>
        <authorList>
            <person name="Harrison L.H."/>
            <person name="Van Tyne D."/>
            <person name="Marsh J.W."/>
            <person name="Griffith M.P."/>
            <person name="Snyder D.J."/>
            <person name="Cooper V.S."/>
            <person name="Mustapha M."/>
        </authorList>
    </citation>
    <scope>NUCLEOTIDE SEQUENCE [LARGE SCALE GENOMIC DNA]</scope>
    <source>
        <strain evidence="1 2">ACIN00241</strain>
    </source>
</reference>
<proteinExistence type="predicted"/>
<protein>
    <recommendedName>
        <fullName evidence="3">Outer membrane protein A</fullName>
    </recommendedName>
</protein>
<organism evidence="1 2">
    <name type="scientific">Acinetobacter lactucae</name>
    <dbReference type="NCBI Taxonomy" id="1785128"/>
    <lineage>
        <taxon>Bacteria</taxon>
        <taxon>Pseudomonadati</taxon>
        <taxon>Pseudomonadota</taxon>
        <taxon>Gammaproteobacteria</taxon>
        <taxon>Moraxellales</taxon>
        <taxon>Moraxellaceae</taxon>
        <taxon>Acinetobacter</taxon>
        <taxon>Acinetobacter calcoaceticus/baumannii complex</taxon>
    </lineage>
</organism>
<name>A0ABS1ALF2_9GAMM</name>
<sequence length="758" mass="74332">MFLLKNLVSSISKVTQDLGNIISVNTTVTGGSSVEGQISTSGLLSDTLSTVTNTLTTTTTGLISDTVGTVTGSIGSTSPVDTVTNIIGGVTGGIDLGTSPISPVIDVVQGGIDILQGVESLKTEIINTGIETVADTIIGVLPQTEHPVSEIADLGTLTFETSRDTVNGTLEVISDLVGGDIQGATESATGVVETLITNGTTATGIVTEVVGSITDIVGGVTGGVDGNPLEVITDIIGGVTGGVDGNPLEVITDIIGGVTGGVDGNPLEVITDIIGGVTGGIGDGTSPISPVIDVVQGGIDILQGVESLKTEIINTGIDTVADTIIGILPQTEYPVSDLADLGTLTFETSRDTVNGALEVVSDLVGGDIQGATESATGILDTLITNGTTATGIINNIIGGATSGDSPLGVVTDIIGGVTGGVDGNPLEVITDIIGGVTGGVDGNPLEVITDIIGGVTGGVDGNPLEVITDIIGGVTGGVDGNPLEVITDIIGGVTGGVDGNPLEVITDIIGGVTGGIGGVTSPISPVIDVVQGGIDILQGVESLKTEIINTGIDTVADTIIGILPQAEHPVSEIADLGTLTFETSRDTVNGALEVVSDLVGGDIQGATESATGILDTLITNGTTATGLVTEIIGGLTGTIGGDSSLGLVTDLLGGLTGSVDGDSPLGLVTDLLGGLTGGVTGDTDNPIGIVTDIVGSLTGGVTGEGGLDVISNLLGGLTGGSLLGGITSTVSNVTNTTHTIVPTSLLTDNFLENSFNTV</sequence>
<accession>A0ABS1ALF2</accession>
<dbReference type="Proteomes" id="UP000808699">
    <property type="component" value="Unassembled WGS sequence"/>
</dbReference>
<dbReference type="EMBL" id="JADWNO010000010">
    <property type="protein sequence ID" value="MBJ8438747.1"/>
    <property type="molecule type" value="Genomic_DNA"/>
</dbReference>
<dbReference type="RefSeq" id="WP_200044128.1">
    <property type="nucleotide sequence ID" value="NZ_JADWNO010000010.1"/>
</dbReference>
<comment type="caution">
    <text evidence="1">The sequence shown here is derived from an EMBL/GenBank/DDBJ whole genome shotgun (WGS) entry which is preliminary data.</text>
</comment>